<gene>
    <name evidence="1" type="ORF">N7496_005943</name>
</gene>
<dbReference type="InterPro" id="IPR036412">
    <property type="entry name" value="HAD-like_sf"/>
</dbReference>
<dbReference type="NCBIfam" id="TIGR01509">
    <property type="entry name" value="HAD-SF-IA-v3"/>
    <property type="match status" value="1"/>
</dbReference>
<dbReference type="InterPro" id="IPR023198">
    <property type="entry name" value="PGP-like_dom2"/>
</dbReference>
<dbReference type="Pfam" id="PF13419">
    <property type="entry name" value="HAD_2"/>
    <property type="match status" value="1"/>
</dbReference>
<dbReference type="InterPro" id="IPR006439">
    <property type="entry name" value="HAD-SF_hydro_IA"/>
</dbReference>
<accession>A0A9W9V852</accession>
<organism evidence="1 2">
    <name type="scientific">Penicillium cataractarum</name>
    <dbReference type="NCBI Taxonomy" id="2100454"/>
    <lineage>
        <taxon>Eukaryota</taxon>
        <taxon>Fungi</taxon>
        <taxon>Dikarya</taxon>
        <taxon>Ascomycota</taxon>
        <taxon>Pezizomycotina</taxon>
        <taxon>Eurotiomycetes</taxon>
        <taxon>Eurotiomycetidae</taxon>
        <taxon>Eurotiales</taxon>
        <taxon>Aspergillaceae</taxon>
        <taxon>Penicillium</taxon>
    </lineage>
</organism>
<sequence>MLDVVRPLPYKGVVVELKNNIIKHSIDGIQIPLNTYKSIVCCGATAEYQCGRLTKEKYYTRLESDFEHSRKEIETLFGNIEKSLHVNETVLNSLQKIKDRFRGQLKIYAVANLSQEDYVTVRCLPIDWTLFDEVFVSGNVGMRKPELRFYKHILNSTGLLPEELIYVDDDTDNILAAISLGIEGILTPTAPIGRTIVNLVDVDAVSRGMQFLRDNAKNFPSLTHSGVAIRENFAQLMILDSVHDMSLVDIEQHPFTWNYFIGTPVLTQLVFPDDLDTTSLGTVILDRPPAVAHQVMDKMLHYRNRDGIIQTYFTDFKNRVDPVVCCNVLSLFYKYGRGEELPETLNWVYQVLKRRAYIHGTAFYPNPEAFLYFFYRFLERISNDPQLSARLRALLYVRLQERIGVPVDVVGLAMRLIALNGVGISDPRGLKELMMKQEEDGGWDMGTLYQYGSKKLPIGNRGTATALAIEAIRCCKHTIMEDEDD</sequence>
<name>A0A9W9V852_9EURO</name>
<evidence type="ECO:0000313" key="2">
    <source>
        <dbReference type="Proteomes" id="UP001147782"/>
    </source>
</evidence>
<dbReference type="PANTHER" id="PTHR43611:SF3">
    <property type="entry name" value="FLAVIN MONONUCLEOTIDE HYDROLASE 1, CHLOROPLATIC"/>
    <property type="match status" value="1"/>
</dbReference>
<dbReference type="PANTHER" id="PTHR43611">
    <property type="entry name" value="ALPHA-D-GLUCOSE 1-PHOSPHATE PHOSPHATASE"/>
    <property type="match status" value="1"/>
</dbReference>
<dbReference type="GeneID" id="81438051"/>
<evidence type="ECO:0000313" key="1">
    <source>
        <dbReference type="EMBL" id="KAJ5369851.1"/>
    </source>
</evidence>
<dbReference type="EMBL" id="JAPZBS010000005">
    <property type="protein sequence ID" value="KAJ5369851.1"/>
    <property type="molecule type" value="Genomic_DNA"/>
</dbReference>
<comment type="caution">
    <text evidence="1">The sequence shown here is derived from an EMBL/GenBank/DDBJ whole genome shotgun (WGS) entry which is preliminary data.</text>
</comment>
<dbReference type="Gene3D" id="1.10.150.240">
    <property type="entry name" value="Putative phosphatase, domain 2"/>
    <property type="match status" value="1"/>
</dbReference>
<keyword evidence="2" id="KW-1185">Reference proteome</keyword>
<reference evidence="1" key="1">
    <citation type="submission" date="2022-11" db="EMBL/GenBank/DDBJ databases">
        <authorList>
            <person name="Petersen C."/>
        </authorList>
    </citation>
    <scope>NUCLEOTIDE SEQUENCE</scope>
    <source>
        <strain evidence="1">IBT 29864</strain>
    </source>
</reference>
<dbReference type="Gene3D" id="3.40.50.1000">
    <property type="entry name" value="HAD superfamily/HAD-like"/>
    <property type="match status" value="1"/>
</dbReference>
<dbReference type="OrthoDB" id="2012566at2759"/>
<protein>
    <submittedName>
        <fullName evidence="1">Uncharacterized protein</fullName>
    </submittedName>
</protein>
<dbReference type="AlphaFoldDB" id="A0A9W9V852"/>
<dbReference type="RefSeq" id="XP_056554285.1">
    <property type="nucleotide sequence ID" value="XM_056698872.1"/>
</dbReference>
<dbReference type="GO" id="GO:0016791">
    <property type="term" value="F:phosphatase activity"/>
    <property type="evidence" value="ECO:0007669"/>
    <property type="project" value="UniProtKB-ARBA"/>
</dbReference>
<reference evidence="1" key="2">
    <citation type="journal article" date="2023" name="IMA Fungus">
        <title>Comparative genomic study of the Penicillium genus elucidates a diverse pangenome and 15 lateral gene transfer events.</title>
        <authorList>
            <person name="Petersen C."/>
            <person name="Sorensen T."/>
            <person name="Nielsen M.R."/>
            <person name="Sondergaard T.E."/>
            <person name="Sorensen J.L."/>
            <person name="Fitzpatrick D.A."/>
            <person name="Frisvad J.C."/>
            <person name="Nielsen K.L."/>
        </authorList>
    </citation>
    <scope>NUCLEOTIDE SEQUENCE</scope>
    <source>
        <strain evidence="1">IBT 29864</strain>
    </source>
</reference>
<dbReference type="SUPFAM" id="SSF56784">
    <property type="entry name" value="HAD-like"/>
    <property type="match status" value="1"/>
</dbReference>
<dbReference type="InterPro" id="IPR041492">
    <property type="entry name" value="HAD_2"/>
</dbReference>
<proteinExistence type="predicted"/>
<dbReference type="Proteomes" id="UP001147782">
    <property type="component" value="Unassembled WGS sequence"/>
</dbReference>
<dbReference type="InterPro" id="IPR023214">
    <property type="entry name" value="HAD_sf"/>
</dbReference>